<reference evidence="1 2" key="1">
    <citation type="submission" date="2020-09" db="EMBL/GenBank/DDBJ databases">
        <title>Characterization and genome sequencing of Ruminiclostridium sp. nov. MA18.</title>
        <authorList>
            <person name="Rettenmaier R."/>
            <person name="Kowollik M.-L."/>
            <person name="Liebl W."/>
            <person name="Zverlov V."/>
        </authorList>
    </citation>
    <scope>NUCLEOTIDE SEQUENCE [LARGE SCALE GENOMIC DNA]</scope>
    <source>
        <strain evidence="1 2">MA18</strain>
    </source>
</reference>
<dbReference type="Pfam" id="PF01381">
    <property type="entry name" value="HTH_3"/>
    <property type="match status" value="1"/>
</dbReference>
<accession>A0A4U7JG45</accession>
<evidence type="ECO:0000313" key="2">
    <source>
        <dbReference type="Proteomes" id="UP000306409"/>
    </source>
</evidence>
<dbReference type="Proteomes" id="UP000306409">
    <property type="component" value="Chromosome"/>
</dbReference>
<dbReference type="KEGG" id="rher:EHE19_012660"/>
<keyword evidence="2" id="KW-1185">Reference proteome</keyword>
<evidence type="ECO:0000313" key="1">
    <source>
        <dbReference type="EMBL" id="QNU68869.1"/>
    </source>
</evidence>
<name>A0A4U7JG45_9FIRM</name>
<protein>
    <submittedName>
        <fullName evidence="1">Helix-turn-helix domain-containing protein</fullName>
    </submittedName>
</protein>
<dbReference type="InterPro" id="IPR001387">
    <property type="entry name" value="Cro/C1-type_HTH"/>
</dbReference>
<dbReference type="AlphaFoldDB" id="A0A4U7JG45"/>
<gene>
    <name evidence="1" type="ORF">EHE19_012660</name>
</gene>
<dbReference type="EMBL" id="CP061336">
    <property type="protein sequence ID" value="QNU68869.1"/>
    <property type="molecule type" value="Genomic_DNA"/>
</dbReference>
<organism evidence="1 2">
    <name type="scientific">Ruminiclostridium herbifermentans</name>
    <dbReference type="NCBI Taxonomy" id="2488810"/>
    <lineage>
        <taxon>Bacteria</taxon>
        <taxon>Bacillati</taxon>
        <taxon>Bacillota</taxon>
        <taxon>Clostridia</taxon>
        <taxon>Eubacteriales</taxon>
        <taxon>Oscillospiraceae</taxon>
        <taxon>Ruminiclostridium</taxon>
    </lineage>
</organism>
<sequence length="23" mass="2762">MAKMLGISRTYISRIEENYLMEI</sequence>
<proteinExistence type="predicted"/>